<protein>
    <submittedName>
        <fullName evidence="1">Uncharacterized protein</fullName>
    </submittedName>
</protein>
<dbReference type="AlphaFoldDB" id="A0A4C1Y634"/>
<sequence length="122" mass="13417">MHVVTSNCGTQHCAWSDMHLAGFLISIPVKSYRNLLEEEPEGAVIFLVGCADFEIHDGASAESRKLRYGLGARADKRRPIVLIKRPPVRCRLPWIYRSPAGTLTAGGGPGARKCPARRGEIY</sequence>
<gene>
    <name evidence="1" type="ORF">EVAR_50276_1</name>
</gene>
<evidence type="ECO:0000313" key="1">
    <source>
        <dbReference type="EMBL" id="GBP71378.1"/>
    </source>
</evidence>
<accession>A0A4C1Y634</accession>
<dbReference type="Proteomes" id="UP000299102">
    <property type="component" value="Unassembled WGS sequence"/>
</dbReference>
<organism evidence="1 2">
    <name type="scientific">Eumeta variegata</name>
    <name type="common">Bagworm moth</name>
    <name type="synonym">Eumeta japonica</name>
    <dbReference type="NCBI Taxonomy" id="151549"/>
    <lineage>
        <taxon>Eukaryota</taxon>
        <taxon>Metazoa</taxon>
        <taxon>Ecdysozoa</taxon>
        <taxon>Arthropoda</taxon>
        <taxon>Hexapoda</taxon>
        <taxon>Insecta</taxon>
        <taxon>Pterygota</taxon>
        <taxon>Neoptera</taxon>
        <taxon>Endopterygota</taxon>
        <taxon>Lepidoptera</taxon>
        <taxon>Glossata</taxon>
        <taxon>Ditrysia</taxon>
        <taxon>Tineoidea</taxon>
        <taxon>Psychidae</taxon>
        <taxon>Oiketicinae</taxon>
        <taxon>Eumeta</taxon>
    </lineage>
</organism>
<evidence type="ECO:0000313" key="2">
    <source>
        <dbReference type="Proteomes" id="UP000299102"/>
    </source>
</evidence>
<name>A0A4C1Y634_EUMVA</name>
<dbReference type="EMBL" id="BGZK01001105">
    <property type="protein sequence ID" value="GBP71378.1"/>
    <property type="molecule type" value="Genomic_DNA"/>
</dbReference>
<proteinExistence type="predicted"/>
<keyword evidence="2" id="KW-1185">Reference proteome</keyword>
<reference evidence="1 2" key="1">
    <citation type="journal article" date="2019" name="Commun. Biol.">
        <title>The bagworm genome reveals a unique fibroin gene that provides high tensile strength.</title>
        <authorList>
            <person name="Kono N."/>
            <person name="Nakamura H."/>
            <person name="Ohtoshi R."/>
            <person name="Tomita M."/>
            <person name="Numata K."/>
            <person name="Arakawa K."/>
        </authorList>
    </citation>
    <scope>NUCLEOTIDE SEQUENCE [LARGE SCALE GENOMIC DNA]</scope>
</reference>
<comment type="caution">
    <text evidence="1">The sequence shown here is derived from an EMBL/GenBank/DDBJ whole genome shotgun (WGS) entry which is preliminary data.</text>
</comment>